<gene>
    <name evidence="3" type="ORF">RBB81_15890</name>
</gene>
<dbReference type="EMBL" id="CP132938">
    <property type="protein sequence ID" value="XCB21059.1"/>
    <property type="molecule type" value="Genomic_DNA"/>
</dbReference>
<protein>
    <submittedName>
        <fullName evidence="3">Multicopper oxidase domain-containing protein</fullName>
    </submittedName>
</protein>
<dbReference type="InterPro" id="IPR008972">
    <property type="entry name" value="Cupredoxin"/>
</dbReference>
<proteinExistence type="predicted"/>
<dbReference type="SUPFAM" id="SSF49503">
    <property type="entry name" value="Cupredoxins"/>
    <property type="match status" value="1"/>
</dbReference>
<evidence type="ECO:0000259" key="2">
    <source>
        <dbReference type="Pfam" id="PF07732"/>
    </source>
</evidence>
<keyword evidence="1" id="KW-0732">Signal</keyword>
<dbReference type="InterPro" id="IPR006311">
    <property type="entry name" value="TAT_signal"/>
</dbReference>
<dbReference type="RefSeq" id="WP_353071353.1">
    <property type="nucleotide sequence ID" value="NZ_CP132938.1"/>
</dbReference>
<dbReference type="Pfam" id="PF07732">
    <property type="entry name" value="Cu-oxidase_3"/>
    <property type="match status" value="1"/>
</dbReference>
<feature type="domain" description="Plastocyanin-like" evidence="2">
    <location>
        <begin position="51"/>
        <end position="107"/>
    </location>
</feature>
<dbReference type="AlphaFoldDB" id="A0AAU7YWN2"/>
<reference evidence="3" key="2">
    <citation type="journal article" date="2024" name="Environ. Microbiol.">
        <title>Genome analysis and description of Tunturibacter gen. nov. expands the diversity of Terriglobia in tundra soils.</title>
        <authorList>
            <person name="Messyasz A."/>
            <person name="Mannisto M.K."/>
            <person name="Kerkhof L.J."/>
            <person name="Haggblom M.M."/>
        </authorList>
    </citation>
    <scope>NUCLEOTIDE SEQUENCE</scope>
    <source>
        <strain evidence="3">M8UP39</strain>
    </source>
</reference>
<organism evidence="3">
    <name type="scientific">Tunturiibacter gelidiferens</name>
    <dbReference type="NCBI Taxonomy" id="3069689"/>
    <lineage>
        <taxon>Bacteria</taxon>
        <taxon>Pseudomonadati</taxon>
        <taxon>Acidobacteriota</taxon>
        <taxon>Terriglobia</taxon>
        <taxon>Terriglobales</taxon>
        <taxon>Acidobacteriaceae</taxon>
        <taxon>Tunturiibacter</taxon>
    </lineage>
</organism>
<feature type="chain" id="PRO_5043650060" evidence="1">
    <location>
        <begin position="35"/>
        <end position="115"/>
    </location>
</feature>
<sequence>MPNSVSPHALTRRRFTQLSGMAVGSFALSGAAAAAPDVTLEIAPYTLEASPKHHIRTVAYNGQIPGPLFRMREGETQSVEIRNLTKDSEVVHWHGLYLPPDIDGAMEEGTPIEGN</sequence>
<feature type="signal peptide" evidence="1">
    <location>
        <begin position="1"/>
        <end position="34"/>
    </location>
</feature>
<dbReference type="PROSITE" id="PS51318">
    <property type="entry name" value="TAT"/>
    <property type="match status" value="1"/>
</dbReference>
<dbReference type="Gene3D" id="2.60.40.420">
    <property type="entry name" value="Cupredoxins - blue copper proteins"/>
    <property type="match status" value="1"/>
</dbReference>
<evidence type="ECO:0000313" key="3">
    <source>
        <dbReference type="EMBL" id="XCB21059.1"/>
    </source>
</evidence>
<name>A0AAU7YWN2_9BACT</name>
<dbReference type="KEGG" id="tgi:RBB81_15890"/>
<accession>A0AAU7YWN2</accession>
<evidence type="ECO:0000256" key="1">
    <source>
        <dbReference type="SAM" id="SignalP"/>
    </source>
</evidence>
<dbReference type="GO" id="GO:0005507">
    <property type="term" value="F:copper ion binding"/>
    <property type="evidence" value="ECO:0007669"/>
    <property type="project" value="InterPro"/>
</dbReference>
<reference evidence="3" key="1">
    <citation type="submission" date="2023-08" db="EMBL/GenBank/DDBJ databases">
        <authorList>
            <person name="Messyasz A."/>
            <person name="Mannisto M.K."/>
            <person name="Kerkhof L.J."/>
            <person name="Haggblom M."/>
        </authorList>
    </citation>
    <scope>NUCLEOTIDE SEQUENCE</scope>
    <source>
        <strain evidence="3">M8UP39</strain>
    </source>
</reference>
<dbReference type="InterPro" id="IPR011707">
    <property type="entry name" value="Cu-oxidase-like_N"/>
</dbReference>